<evidence type="ECO:0000313" key="3">
    <source>
        <dbReference type="EMBL" id="SHF11764.1"/>
    </source>
</evidence>
<evidence type="ECO:0000256" key="1">
    <source>
        <dbReference type="PROSITE-ProRule" id="PRU00339"/>
    </source>
</evidence>
<proteinExistence type="predicted"/>
<gene>
    <name evidence="2" type="ORF">CPRO_16460</name>
    <name evidence="3" type="ORF">SAMN02745151_02835</name>
</gene>
<keyword evidence="4" id="KW-1185">Reference proteome</keyword>
<dbReference type="OrthoDB" id="1690769at2"/>
<evidence type="ECO:0000313" key="5">
    <source>
        <dbReference type="Proteomes" id="UP000184204"/>
    </source>
</evidence>
<accession>A0A0X1U8G7</accession>
<dbReference type="SUPFAM" id="SSF48452">
    <property type="entry name" value="TPR-like"/>
    <property type="match status" value="1"/>
</dbReference>
<keyword evidence="1" id="KW-0802">TPR repeat</keyword>
<dbReference type="AlphaFoldDB" id="A0A0X1U8G7"/>
<dbReference type="RefSeq" id="WP_066050087.1">
    <property type="nucleotide sequence ID" value="NZ_CP014223.1"/>
</dbReference>
<dbReference type="KEGG" id="cpro:CPRO_16460"/>
<reference evidence="2 4" key="1">
    <citation type="journal article" date="2016" name="Genome Announc.">
        <title>Complete Genome Sequence of the Amino Acid-Fermenting Clostridium propionicum X2 (DSM 1682).</title>
        <authorList>
            <person name="Poehlein A."/>
            <person name="Schlien K."/>
            <person name="Chowdhury N.P."/>
            <person name="Gottschalk G."/>
            <person name="Buckel W."/>
            <person name="Daniel R."/>
        </authorList>
    </citation>
    <scope>NUCLEOTIDE SEQUENCE [LARGE SCALE GENOMIC DNA]</scope>
    <source>
        <strain evidence="2 4">X2</strain>
    </source>
</reference>
<dbReference type="InterPro" id="IPR011990">
    <property type="entry name" value="TPR-like_helical_dom_sf"/>
</dbReference>
<dbReference type="EMBL" id="FQUA01000018">
    <property type="protein sequence ID" value="SHF11764.1"/>
    <property type="molecule type" value="Genomic_DNA"/>
</dbReference>
<evidence type="ECO:0000313" key="4">
    <source>
        <dbReference type="Proteomes" id="UP000068026"/>
    </source>
</evidence>
<protein>
    <recommendedName>
        <fullName evidence="6">Tetratricopeptide repeat protein</fullName>
    </recommendedName>
</protein>
<dbReference type="PROSITE" id="PS50005">
    <property type="entry name" value="TPR"/>
    <property type="match status" value="1"/>
</dbReference>
<organism evidence="3 5">
    <name type="scientific">Anaerotignum propionicum DSM 1682</name>
    <dbReference type="NCBI Taxonomy" id="991789"/>
    <lineage>
        <taxon>Bacteria</taxon>
        <taxon>Bacillati</taxon>
        <taxon>Bacillota</taxon>
        <taxon>Clostridia</taxon>
        <taxon>Lachnospirales</taxon>
        <taxon>Anaerotignaceae</taxon>
        <taxon>Anaerotignum</taxon>
    </lineage>
</organism>
<feature type="repeat" description="TPR" evidence="1">
    <location>
        <begin position="47"/>
        <end position="80"/>
    </location>
</feature>
<dbReference type="InterPro" id="IPR019734">
    <property type="entry name" value="TPR_rpt"/>
</dbReference>
<reference evidence="3" key="3">
    <citation type="submission" date="2016-11" db="EMBL/GenBank/DDBJ databases">
        <authorList>
            <person name="Varghese N."/>
            <person name="Submissions S."/>
        </authorList>
    </citation>
    <scope>NUCLEOTIDE SEQUENCE</scope>
    <source>
        <strain evidence="3">DSM 1682</strain>
    </source>
</reference>
<evidence type="ECO:0000313" key="2">
    <source>
        <dbReference type="EMBL" id="AMJ41236.1"/>
    </source>
</evidence>
<reference evidence="4" key="2">
    <citation type="submission" date="2016-01" db="EMBL/GenBank/DDBJ databases">
        <authorList>
            <person name="Poehlein A."/>
            <person name="Schlien K."/>
            <person name="Gottschalk G."/>
            <person name="Buckel W."/>
            <person name="Daniel R."/>
        </authorList>
    </citation>
    <scope>NUCLEOTIDE SEQUENCE [LARGE SCALE GENOMIC DNA]</scope>
    <source>
        <strain evidence="4">X2</strain>
    </source>
</reference>
<dbReference type="Proteomes" id="UP000184204">
    <property type="component" value="Unassembled WGS sequence"/>
</dbReference>
<reference evidence="5" key="4">
    <citation type="submission" date="2016-11" db="EMBL/GenBank/DDBJ databases">
        <authorList>
            <person name="Jaros S."/>
            <person name="Januszkiewicz K."/>
            <person name="Wedrychowicz H."/>
        </authorList>
    </citation>
    <scope>NUCLEOTIDE SEQUENCE [LARGE SCALE GENOMIC DNA]</scope>
    <source>
        <strain evidence="5">DSM 1682</strain>
    </source>
</reference>
<sequence>MAVKGVYENNEDLFSLCRAVRELIDTQNYDKCKALIFDAMRRCPHSPEPHNLIGILLEKIGEHAAAMKHFRAAWALDPTYLPAQQNLECYGTFYSKGRCAYDERDCISNESAGNYSNYQVEYDSRGIGHFIRRE</sequence>
<evidence type="ECO:0008006" key="6">
    <source>
        <dbReference type="Google" id="ProtNLM"/>
    </source>
</evidence>
<name>A0A0X1U8G7_ANAPI</name>
<dbReference type="EMBL" id="CP014223">
    <property type="protein sequence ID" value="AMJ41236.1"/>
    <property type="molecule type" value="Genomic_DNA"/>
</dbReference>
<dbReference type="Gene3D" id="1.25.40.10">
    <property type="entry name" value="Tetratricopeptide repeat domain"/>
    <property type="match status" value="1"/>
</dbReference>
<dbReference type="Proteomes" id="UP000068026">
    <property type="component" value="Chromosome"/>
</dbReference>